<protein>
    <submittedName>
        <fullName evidence="2">Uncharacterized protein</fullName>
    </submittedName>
</protein>
<organism evidence="2">
    <name type="scientific">Erythrolobus australicus</name>
    <dbReference type="NCBI Taxonomy" id="1077150"/>
    <lineage>
        <taxon>Eukaryota</taxon>
        <taxon>Rhodophyta</taxon>
        <taxon>Bangiophyceae</taxon>
        <taxon>Porphyridiales</taxon>
        <taxon>Porphyridiaceae</taxon>
        <taxon>Erythrolobus</taxon>
    </lineage>
</organism>
<dbReference type="AlphaFoldDB" id="A0A7S1TMC8"/>
<evidence type="ECO:0000256" key="1">
    <source>
        <dbReference type="SAM" id="MobiDB-lite"/>
    </source>
</evidence>
<gene>
    <name evidence="2" type="ORF">EAUS1353_LOCUS2881</name>
</gene>
<proteinExistence type="predicted"/>
<sequence length="269" mass="29155">MERVRKEAATRRARPQVDIDFYDDTSGVAEFGSIPLYGTRPAAEGQEGAAGGGGRACDDDGGSEGLALFDPFGSSSQERYEHEVILNARTMEEVISSFLGPLGAWLGGDSNVDGQHQQRYSDRGSAIELAPWEHIVKGLFDMVDSSASDSAAHEADADERRRWFSSSSSTFSRSVQPDGSVVEDRTVRHPDGRIERSRVRKDGASGEVVALEDFDDTAQEWGGAGTQAPFVNPFGHAQAPARESSAELEHSGRLADLAVRFRHWLNGGR</sequence>
<feature type="region of interest" description="Disordered" evidence="1">
    <location>
        <begin position="166"/>
        <end position="190"/>
    </location>
</feature>
<feature type="region of interest" description="Disordered" evidence="1">
    <location>
        <begin position="34"/>
        <end position="72"/>
    </location>
</feature>
<name>A0A7S1TMC8_9RHOD</name>
<dbReference type="EMBL" id="HBGI01004468">
    <property type="protein sequence ID" value="CAD9241141.1"/>
    <property type="molecule type" value="Transcribed_RNA"/>
</dbReference>
<reference evidence="2" key="1">
    <citation type="submission" date="2021-01" db="EMBL/GenBank/DDBJ databases">
        <authorList>
            <person name="Corre E."/>
            <person name="Pelletier E."/>
            <person name="Niang G."/>
            <person name="Scheremetjew M."/>
            <person name="Finn R."/>
            <person name="Kale V."/>
            <person name="Holt S."/>
            <person name="Cochrane G."/>
            <person name="Meng A."/>
            <person name="Brown T."/>
            <person name="Cohen L."/>
        </authorList>
    </citation>
    <scope>NUCLEOTIDE SEQUENCE</scope>
    <source>
        <strain evidence="2">CCMP3124</strain>
    </source>
</reference>
<accession>A0A7S1TMC8</accession>
<evidence type="ECO:0000313" key="2">
    <source>
        <dbReference type="EMBL" id="CAD9241141.1"/>
    </source>
</evidence>